<proteinExistence type="predicted"/>
<dbReference type="Proteomes" id="UP000606786">
    <property type="component" value="Unassembled WGS sequence"/>
</dbReference>
<evidence type="ECO:0000313" key="2">
    <source>
        <dbReference type="Proteomes" id="UP000606786"/>
    </source>
</evidence>
<organism evidence="1 2">
    <name type="scientific">Ceratitis capitata</name>
    <name type="common">Mediterranean fruit fly</name>
    <name type="synonym">Tephritis capitata</name>
    <dbReference type="NCBI Taxonomy" id="7213"/>
    <lineage>
        <taxon>Eukaryota</taxon>
        <taxon>Metazoa</taxon>
        <taxon>Ecdysozoa</taxon>
        <taxon>Arthropoda</taxon>
        <taxon>Hexapoda</taxon>
        <taxon>Insecta</taxon>
        <taxon>Pterygota</taxon>
        <taxon>Neoptera</taxon>
        <taxon>Endopterygota</taxon>
        <taxon>Diptera</taxon>
        <taxon>Brachycera</taxon>
        <taxon>Muscomorpha</taxon>
        <taxon>Tephritoidea</taxon>
        <taxon>Tephritidae</taxon>
        <taxon>Ceratitis</taxon>
        <taxon>Ceratitis</taxon>
    </lineage>
</organism>
<dbReference type="EMBL" id="CAJHJT010000012">
    <property type="protein sequence ID" value="CAD7000522.1"/>
    <property type="molecule type" value="Genomic_DNA"/>
</dbReference>
<reference evidence="1" key="1">
    <citation type="submission" date="2020-11" db="EMBL/GenBank/DDBJ databases">
        <authorList>
            <person name="Whitehead M."/>
        </authorList>
    </citation>
    <scope>NUCLEOTIDE SEQUENCE</scope>
    <source>
        <strain evidence="1">EGII</strain>
    </source>
</reference>
<dbReference type="AlphaFoldDB" id="A0A811UMT9"/>
<keyword evidence="2" id="KW-1185">Reference proteome</keyword>
<name>A0A811UMT9_CERCA</name>
<protein>
    <submittedName>
        <fullName evidence="1">(Mediterranean fruit fly) hypothetical protein</fullName>
    </submittedName>
</protein>
<comment type="caution">
    <text evidence="1">The sequence shown here is derived from an EMBL/GenBank/DDBJ whole genome shotgun (WGS) entry which is preliminary data.</text>
</comment>
<evidence type="ECO:0000313" key="1">
    <source>
        <dbReference type="EMBL" id="CAD7000522.1"/>
    </source>
</evidence>
<feature type="non-terminal residue" evidence="1">
    <location>
        <position position="1"/>
    </location>
</feature>
<accession>A0A811UMT9</accession>
<sequence length="57" mass="6686">TFTNDIYNRMHVPPRGHVRHTTAMRATTMSTIVRAGTAKNQTEQQYAHKYKPLYTRH</sequence>
<gene>
    <name evidence="1" type="ORF">CCAP1982_LOCUS9000</name>
</gene>